<evidence type="ECO:0000256" key="2">
    <source>
        <dbReference type="SAM" id="MobiDB-lite"/>
    </source>
</evidence>
<dbReference type="SMART" id="SM00698">
    <property type="entry name" value="MORN"/>
    <property type="match status" value="6"/>
</dbReference>
<dbReference type="Pfam" id="PF02493">
    <property type="entry name" value="MORN"/>
    <property type="match status" value="6"/>
</dbReference>
<dbReference type="RefSeq" id="WP_308459055.1">
    <property type="nucleotide sequence ID" value="NZ_JAJEPS010000004.1"/>
</dbReference>
<feature type="transmembrane region" description="Helical" evidence="3">
    <location>
        <begin position="90"/>
        <end position="110"/>
    </location>
</feature>
<accession>A0AAE3A599</accession>
<dbReference type="PANTHER" id="PTHR43215:SF14">
    <property type="entry name" value="RADIAL SPOKE HEAD 1 HOMOLOG"/>
    <property type="match status" value="1"/>
</dbReference>
<dbReference type="EMBL" id="JAJEPS010000004">
    <property type="protein sequence ID" value="MCC2125709.1"/>
    <property type="molecule type" value="Genomic_DNA"/>
</dbReference>
<evidence type="ECO:0000313" key="4">
    <source>
        <dbReference type="EMBL" id="MCC2125709.1"/>
    </source>
</evidence>
<organism evidence="4 5">
    <name type="scientific">Hominiventricola filiformis</name>
    <dbReference type="NCBI Taxonomy" id="2885352"/>
    <lineage>
        <taxon>Bacteria</taxon>
        <taxon>Bacillati</taxon>
        <taxon>Bacillota</taxon>
        <taxon>Clostridia</taxon>
        <taxon>Lachnospirales</taxon>
        <taxon>Lachnospiraceae</taxon>
        <taxon>Hominiventricola</taxon>
    </lineage>
</organism>
<dbReference type="Proteomes" id="UP001198220">
    <property type="component" value="Unassembled WGS sequence"/>
</dbReference>
<proteinExistence type="predicted"/>
<sequence>MGNLIMQIFRGMKGSYAFQLLGKAFLRLRTAVMNPFQRVVRRVQQIFNVNIITSRLVAPINAKVRKILNGEAKSPEDYFTVGRFWISKMLVYFLILAGCAAVFIYFNWIAAPVSDTTATSNLITTVYYDYDDMDLGDYTGKANIRAANGEVVYTGDIKAGVCSGSGTLWNQDGLKIYEGSFENNKFSGTGTLYNADGNPQYTGKFADNQFSGDGILYYPDKTVQYEGAFENGAFNGEGVLYNEQGIMIYEGNFQSGAYHGQGTSYYDSGIKKYEGEFYMGREQGKGIRYASSGRELFEGQFARDHIQYESLLGLSLEDAEVMLKETPIVYYSEGETSFLYEKNKVILRADCLVELKLSGTDSAEGTGWYLPDEDGETLAETEESKLDETDTAAGTTEGTTSETGSTATEKKTKEQELMESLPAGNRYYAYYYLSDEEWQPESTLDKSKITITAVTTYDNDLDLKFLEGYEMTPENGATNLQECVAIERVRFTVPTAFSSISYELVTRNSSHVEVGGINLAEAIYEEVYEADNIRYRLCYQMSEPDQLMFLTVENE</sequence>
<gene>
    <name evidence="4" type="ORF">LKD36_05885</name>
</gene>
<keyword evidence="3" id="KW-0472">Membrane</keyword>
<evidence type="ECO:0000313" key="5">
    <source>
        <dbReference type="Proteomes" id="UP001198220"/>
    </source>
</evidence>
<dbReference type="AlphaFoldDB" id="A0AAE3A599"/>
<feature type="compositionally biased region" description="Low complexity" evidence="2">
    <location>
        <begin position="391"/>
        <end position="407"/>
    </location>
</feature>
<name>A0AAE3A599_9FIRM</name>
<comment type="caution">
    <text evidence="4">The sequence shown here is derived from an EMBL/GenBank/DDBJ whole genome shotgun (WGS) entry which is preliminary data.</text>
</comment>
<dbReference type="SUPFAM" id="SSF82185">
    <property type="entry name" value="Histone H3 K4-specific methyltransferase SET7/9 N-terminal domain"/>
    <property type="match status" value="1"/>
</dbReference>
<keyword evidence="3" id="KW-1133">Transmembrane helix</keyword>
<evidence type="ECO:0008006" key="6">
    <source>
        <dbReference type="Google" id="ProtNLM"/>
    </source>
</evidence>
<feature type="region of interest" description="Disordered" evidence="2">
    <location>
        <begin position="364"/>
        <end position="418"/>
    </location>
</feature>
<keyword evidence="5" id="KW-1185">Reference proteome</keyword>
<evidence type="ECO:0000256" key="3">
    <source>
        <dbReference type="SAM" id="Phobius"/>
    </source>
</evidence>
<dbReference type="PANTHER" id="PTHR43215">
    <property type="entry name" value="RADIAL SPOKE HEAD 1 HOMOLOG"/>
    <property type="match status" value="1"/>
</dbReference>
<dbReference type="Gene3D" id="2.20.110.10">
    <property type="entry name" value="Histone H3 K4-specific methyltransferase SET7/9 N-terminal domain"/>
    <property type="match status" value="2"/>
</dbReference>
<evidence type="ECO:0000256" key="1">
    <source>
        <dbReference type="ARBA" id="ARBA00022737"/>
    </source>
</evidence>
<feature type="compositionally biased region" description="Acidic residues" evidence="2">
    <location>
        <begin position="371"/>
        <end position="381"/>
    </location>
</feature>
<protein>
    <recommendedName>
        <fullName evidence="6">MORN repeat protein</fullName>
    </recommendedName>
</protein>
<keyword evidence="3" id="KW-0812">Transmembrane</keyword>
<dbReference type="InterPro" id="IPR003409">
    <property type="entry name" value="MORN"/>
</dbReference>
<reference evidence="4 5" key="1">
    <citation type="submission" date="2021-10" db="EMBL/GenBank/DDBJ databases">
        <title>Anaerobic single-cell dispensing facilitates the cultivation of human gut bacteria.</title>
        <authorList>
            <person name="Afrizal A."/>
        </authorList>
    </citation>
    <scope>NUCLEOTIDE SEQUENCE [LARGE SCALE GENOMIC DNA]</scope>
    <source>
        <strain evidence="4 5">CLA-AA-H276</strain>
    </source>
</reference>
<keyword evidence="1" id="KW-0677">Repeat</keyword>